<name>A0A4R2K444_9FIRM</name>
<comment type="function">
    <text evidence="1">Involved in the transposition of the insertion sequence.</text>
</comment>
<dbReference type="Gene3D" id="3.30.420.10">
    <property type="entry name" value="Ribonuclease H-like superfamily/Ribonuclease H"/>
    <property type="match status" value="1"/>
</dbReference>
<dbReference type="EMBL" id="SLWV01000051">
    <property type="protein sequence ID" value="TCO67913.1"/>
    <property type="molecule type" value="Genomic_DNA"/>
</dbReference>
<sequence length="281" mass="33240">MDLAGKKELVTKTDSKLSLSAQCKLLDFNRTSMYYKEREANDLEIKIKHDIDYMHTEHPAWGTRRIAATLIAKGYPIGRKLVRRYMQEMRIYAIYPKPNLSMPNKQNKTYPYLLRKLPITTPNQVWSIDITYIPMGRSFMYLTVIIDWYSRYIVGYELSDTLQVESVITCVRKAIKCYGKPKIINSDQGSQFTSHEYTSLLKENDILISMDGKGRWADNVIVERFFRTLKYDDIYIYHYVTPKELRAGINRFMKLYNKEHPHQAHNYQTPYEVYYGFKKVA</sequence>
<dbReference type="InterPro" id="IPR012337">
    <property type="entry name" value="RNaseH-like_sf"/>
</dbReference>
<dbReference type="InterPro" id="IPR048020">
    <property type="entry name" value="Transpos_IS3"/>
</dbReference>
<evidence type="ECO:0000313" key="4">
    <source>
        <dbReference type="Proteomes" id="UP000294919"/>
    </source>
</evidence>
<protein>
    <submittedName>
        <fullName evidence="3">Putative transposase</fullName>
    </submittedName>
</protein>
<dbReference type="SUPFAM" id="SSF53098">
    <property type="entry name" value="Ribonuclease H-like"/>
    <property type="match status" value="1"/>
</dbReference>
<dbReference type="PANTHER" id="PTHR46889">
    <property type="entry name" value="TRANSPOSASE INSF FOR INSERTION SEQUENCE IS3B-RELATED"/>
    <property type="match status" value="1"/>
</dbReference>
<dbReference type="Pfam" id="PF00665">
    <property type="entry name" value="rve"/>
    <property type="match status" value="1"/>
</dbReference>
<feature type="domain" description="Integrase catalytic" evidence="2">
    <location>
        <begin position="118"/>
        <end position="278"/>
    </location>
</feature>
<dbReference type="InterPro" id="IPR001584">
    <property type="entry name" value="Integrase_cat-core"/>
</dbReference>
<dbReference type="GO" id="GO:0015074">
    <property type="term" value="P:DNA integration"/>
    <property type="evidence" value="ECO:0007669"/>
    <property type="project" value="InterPro"/>
</dbReference>
<dbReference type="Proteomes" id="UP000294919">
    <property type="component" value="Unassembled WGS sequence"/>
</dbReference>
<dbReference type="AlphaFoldDB" id="A0A4R2K444"/>
<organism evidence="3 4">
    <name type="scientific">Marinisporobacter balticus</name>
    <dbReference type="NCBI Taxonomy" id="2018667"/>
    <lineage>
        <taxon>Bacteria</taxon>
        <taxon>Bacillati</taxon>
        <taxon>Bacillota</taxon>
        <taxon>Clostridia</taxon>
        <taxon>Peptostreptococcales</taxon>
        <taxon>Thermotaleaceae</taxon>
        <taxon>Marinisporobacter</taxon>
    </lineage>
</organism>
<dbReference type="InterPro" id="IPR050900">
    <property type="entry name" value="Transposase_IS3/IS150/IS904"/>
</dbReference>
<dbReference type="InterPro" id="IPR036397">
    <property type="entry name" value="RNaseH_sf"/>
</dbReference>
<evidence type="ECO:0000313" key="3">
    <source>
        <dbReference type="EMBL" id="TCO67913.1"/>
    </source>
</evidence>
<comment type="caution">
    <text evidence="3">The sequence shown here is derived from an EMBL/GenBank/DDBJ whole genome shotgun (WGS) entry which is preliminary data.</text>
</comment>
<keyword evidence="4" id="KW-1185">Reference proteome</keyword>
<dbReference type="NCBIfam" id="NF033516">
    <property type="entry name" value="transpos_IS3"/>
    <property type="match status" value="1"/>
</dbReference>
<proteinExistence type="predicted"/>
<dbReference type="PANTHER" id="PTHR46889:SF7">
    <property type="entry name" value="TRANSPOSASE FOR INSERTION SEQUENCE ELEMENT IS904"/>
    <property type="match status" value="1"/>
</dbReference>
<dbReference type="InterPro" id="IPR025948">
    <property type="entry name" value="HTH-like_dom"/>
</dbReference>
<dbReference type="RefSeq" id="WP_330571346.1">
    <property type="nucleotide sequence ID" value="NZ_SLWV01000051.1"/>
</dbReference>
<dbReference type="PROSITE" id="PS50994">
    <property type="entry name" value="INTEGRASE"/>
    <property type="match status" value="1"/>
</dbReference>
<evidence type="ECO:0000256" key="1">
    <source>
        <dbReference type="ARBA" id="ARBA00002286"/>
    </source>
</evidence>
<reference evidence="3 4" key="1">
    <citation type="submission" date="2019-03" db="EMBL/GenBank/DDBJ databases">
        <title>Genomic Encyclopedia of Type Strains, Phase IV (KMG-IV): sequencing the most valuable type-strain genomes for metagenomic binning, comparative biology and taxonomic classification.</title>
        <authorList>
            <person name="Goeker M."/>
        </authorList>
    </citation>
    <scope>NUCLEOTIDE SEQUENCE [LARGE SCALE GENOMIC DNA]</scope>
    <source>
        <strain evidence="3 4">DSM 102940</strain>
    </source>
</reference>
<dbReference type="Pfam" id="PF13276">
    <property type="entry name" value="HTH_21"/>
    <property type="match status" value="1"/>
</dbReference>
<gene>
    <name evidence="3" type="ORF">EV214_1515</name>
</gene>
<evidence type="ECO:0000259" key="2">
    <source>
        <dbReference type="PROSITE" id="PS50994"/>
    </source>
</evidence>
<dbReference type="GO" id="GO:0003676">
    <property type="term" value="F:nucleic acid binding"/>
    <property type="evidence" value="ECO:0007669"/>
    <property type="project" value="InterPro"/>
</dbReference>
<accession>A0A4R2K444</accession>